<evidence type="ECO:0000313" key="2">
    <source>
        <dbReference type="Proteomes" id="UP000325440"/>
    </source>
</evidence>
<organism evidence="1 2">
    <name type="scientific">Cinara cedri</name>
    <dbReference type="NCBI Taxonomy" id="506608"/>
    <lineage>
        <taxon>Eukaryota</taxon>
        <taxon>Metazoa</taxon>
        <taxon>Ecdysozoa</taxon>
        <taxon>Arthropoda</taxon>
        <taxon>Hexapoda</taxon>
        <taxon>Insecta</taxon>
        <taxon>Pterygota</taxon>
        <taxon>Neoptera</taxon>
        <taxon>Paraneoptera</taxon>
        <taxon>Hemiptera</taxon>
        <taxon>Sternorrhyncha</taxon>
        <taxon>Aphidomorpha</taxon>
        <taxon>Aphidoidea</taxon>
        <taxon>Aphididae</taxon>
        <taxon>Lachninae</taxon>
        <taxon>Cinara</taxon>
    </lineage>
</organism>
<name>A0A5E4NFL9_9HEMI</name>
<dbReference type="AlphaFoldDB" id="A0A5E4NFL9"/>
<reference evidence="1 2" key="1">
    <citation type="submission" date="2019-08" db="EMBL/GenBank/DDBJ databases">
        <authorList>
            <person name="Alioto T."/>
            <person name="Alioto T."/>
            <person name="Gomez Garrido J."/>
        </authorList>
    </citation>
    <scope>NUCLEOTIDE SEQUENCE [LARGE SCALE GENOMIC DNA]</scope>
</reference>
<gene>
    <name evidence="1" type="ORF">CINCED_3A021665</name>
</gene>
<proteinExistence type="predicted"/>
<accession>A0A5E4NFL9</accession>
<evidence type="ECO:0000313" key="1">
    <source>
        <dbReference type="EMBL" id="VVC41952.1"/>
    </source>
</evidence>
<sequence length="60" mass="7308">MLNSGYKDESRWNKVRAECKSHNTYYKLKVCPRLFSEKFHFGVRLLRLMEMEEWCESSCI</sequence>
<keyword evidence="2" id="KW-1185">Reference proteome</keyword>
<dbReference type="Proteomes" id="UP000325440">
    <property type="component" value="Unassembled WGS sequence"/>
</dbReference>
<dbReference type="EMBL" id="CABPRJ010001932">
    <property type="protein sequence ID" value="VVC41952.1"/>
    <property type="molecule type" value="Genomic_DNA"/>
</dbReference>
<protein>
    <submittedName>
        <fullName evidence="1">Uncharacterized protein</fullName>
    </submittedName>
</protein>